<feature type="coiled-coil region" evidence="1">
    <location>
        <begin position="87"/>
        <end position="215"/>
    </location>
</feature>
<organism evidence="3 4">
    <name type="scientific">Triplophysa rosa</name>
    <name type="common">Cave loach</name>
    <dbReference type="NCBI Taxonomy" id="992332"/>
    <lineage>
        <taxon>Eukaryota</taxon>
        <taxon>Metazoa</taxon>
        <taxon>Chordata</taxon>
        <taxon>Craniata</taxon>
        <taxon>Vertebrata</taxon>
        <taxon>Euteleostomi</taxon>
        <taxon>Actinopterygii</taxon>
        <taxon>Neopterygii</taxon>
        <taxon>Teleostei</taxon>
        <taxon>Ostariophysi</taxon>
        <taxon>Cypriniformes</taxon>
        <taxon>Nemacheilidae</taxon>
        <taxon>Triplophysa</taxon>
    </lineage>
</organism>
<comment type="caution">
    <text evidence="3">The sequence shown here is derived from an EMBL/GenBank/DDBJ whole genome shotgun (WGS) entry which is preliminary data.</text>
</comment>
<feature type="compositionally biased region" description="Polar residues" evidence="2">
    <location>
        <begin position="619"/>
        <end position="637"/>
    </location>
</feature>
<evidence type="ECO:0000313" key="4">
    <source>
        <dbReference type="Proteomes" id="UP001059041"/>
    </source>
</evidence>
<accession>A0A9W7TBV5</accession>
<keyword evidence="4" id="KW-1185">Reference proteome</keyword>
<keyword evidence="1" id="KW-0175">Coiled coil</keyword>
<protein>
    <submittedName>
        <fullName evidence="3">Coiled-coil domain-containing protein 62</fullName>
    </submittedName>
</protein>
<feature type="compositionally biased region" description="Basic and acidic residues" evidence="2">
    <location>
        <begin position="1"/>
        <end position="10"/>
    </location>
</feature>
<reference evidence="3" key="1">
    <citation type="submission" date="2021-02" db="EMBL/GenBank/DDBJ databases">
        <title>Comparative genomics reveals that relaxation of natural selection precedes convergent phenotypic evolution of cavefish.</title>
        <authorList>
            <person name="Peng Z."/>
        </authorList>
    </citation>
    <scope>NUCLEOTIDE SEQUENCE</scope>
    <source>
        <tissue evidence="3">Muscle</tissue>
    </source>
</reference>
<evidence type="ECO:0000313" key="3">
    <source>
        <dbReference type="EMBL" id="KAI7793613.1"/>
    </source>
</evidence>
<feature type="region of interest" description="Disordered" evidence="2">
    <location>
        <begin position="1"/>
        <end position="51"/>
    </location>
</feature>
<feature type="region of interest" description="Disordered" evidence="2">
    <location>
        <begin position="265"/>
        <end position="285"/>
    </location>
</feature>
<evidence type="ECO:0000256" key="2">
    <source>
        <dbReference type="SAM" id="MobiDB-lite"/>
    </source>
</evidence>
<sequence length="669" mass="75795">MDVEKEKRSSETLGNLTSSRGYPREPWHSTPVKKNLFGNEETPEVSSAKLRDVNRTRLAGYTPQNLSKPLSSISSQDFQTPVNGFEISTMQRQRLELQLLIAELKDRDQELNAMAAAHQKQLLSWEQDRQRVLILEQRCARLEDELQKRNEMIRALSKTTKVVEAREKDAYRELNSTQQQLHELNQTQLNTSRHQQDLEEKNQSLNSTVMMLSSQVGQLQVREEELGTMLRLKDKDMIEATSHILELSGRLCELEKSLDDLRTRENEAQRETVEHKNRFRESRHENTQLKAELREKTMENNRQTEELIRLKQENQLLKKDLSVAELQLLSEDKSWKDELLELSRSKQARGESELLCLRQVCENQQNDLQLLKLNLECVRETLRHHEGQRSLGRTDSGLGASHVIEYSDQQETEIDTGLISSLQNHSTGRNVPSDLTQHPRVEAETQTDFVCDFDRTKNPEVTEQAAVGNGVENNVCAKDTCAVSQGTICEQEMTEKENPARENSCDESGNPTDIQTHRVYCEPGAGLDFVAVIDYDPDTGTPVCVVDVDVSPIFCATDLSRLNLDCPSPLPESGRGPSRLHESALCIEFYGNEEGYSSSTSRLQRLLAESREMVATLENSSGKPVSQAQSPTNTNAVFATPSPPPIVKRTAKEAWFVSLKDMMSLTSFA</sequence>
<feature type="compositionally biased region" description="Polar residues" evidence="2">
    <location>
        <begin position="11"/>
        <end position="20"/>
    </location>
</feature>
<feature type="region of interest" description="Disordered" evidence="2">
    <location>
        <begin position="619"/>
        <end position="641"/>
    </location>
</feature>
<dbReference type="AlphaFoldDB" id="A0A9W7TBV5"/>
<dbReference type="Proteomes" id="UP001059041">
    <property type="component" value="Linkage Group LG22"/>
</dbReference>
<gene>
    <name evidence="3" type="ORF">IRJ41_025137</name>
</gene>
<evidence type="ECO:0000256" key="1">
    <source>
        <dbReference type="SAM" id="Coils"/>
    </source>
</evidence>
<dbReference type="EMBL" id="JAFHDT010000022">
    <property type="protein sequence ID" value="KAI7793613.1"/>
    <property type="molecule type" value="Genomic_DNA"/>
</dbReference>
<name>A0A9W7TBV5_TRIRA</name>
<proteinExistence type="predicted"/>